<dbReference type="SUPFAM" id="SSF54001">
    <property type="entry name" value="Cysteine proteinases"/>
    <property type="match status" value="1"/>
</dbReference>
<evidence type="ECO:0000259" key="3">
    <source>
        <dbReference type="Pfam" id="PF16403"/>
    </source>
</evidence>
<feature type="transmembrane region" description="Helical" evidence="1">
    <location>
        <begin position="12"/>
        <end position="33"/>
    </location>
</feature>
<dbReference type="RefSeq" id="WP_161836974.1">
    <property type="nucleotide sequence ID" value="NZ_CP048000.1"/>
</dbReference>
<sequence length="543" mass="60532">MYRRHKHKTTAIYLILLFCVVATAIGIFIYLSFLPKVKKSVTLEAGSTMYDVTEFLKGKNNSASYETDISSLDLDTPGAYDIRIRVNGKLYTSKLIIVDTRPPAATVTDQAVPKGSEIKPDTFLTGIRDVTSVTAAYKTQPDFIKTGVQPIILVLTDTSRNRTELPATLTVLDMKNKVQMEAGSPAPDIKEFLNTTDYKLSYETDVNKLNLNKPVMYDIKIKADNNIVTCNLEVTDTTPPSAVPVNQVIWAGESIDAKSFVKDINDVTDVAVSYKVPPDTTKEGVLSIIILLKDTSGNQKELTAKLTVKKDTKAPVIVGAMDKTVYIGDKVSYKNNVTVTDNKDKDISLKIDSSKVNLRKEGSYPVIYTAADSSGNKTKKTITVTVKKYLVDKNILDSLALNILNNIIDSSMTKREKAYAIYKWTKGHIAYTGHSDKSDWIKEAYNGIKNGVGDCFTYFALSKELLTLTGIDNLDVIRVGGTTRHYWSMINTGDGWYHYDSCPNKDHKDSFMMTDAKLEQLSRERGNNYYNYNKDLYPATPEE</sequence>
<proteinExistence type="predicted"/>
<dbReference type="InterPro" id="IPR038765">
    <property type="entry name" value="Papain-like_cys_pep_sf"/>
</dbReference>
<dbReference type="AlphaFoldDB" id="A0A6P1TLG6"/>
<dbReference type="Proteomes" id="UP000464314">
    <property type="component" value="Chromosome"/>
</dbReference>
<gene>
    <name evidence="4" type="ORF">Ana3638_04535</name>
</gene>
<dbReference type="KEGG" id="anr:Ana3638_04535"/>
<keyword evidence="1" id="KW-1133">Transmembrane helix</keyword>
<evidence type="ECO:0000256" key="1">
    <source>
        <dbReference type="SAM" id="Phobius"/>
    </source>
</evidence>
<feature type="domain" description="Pesticidal crystal protein Cry22Aa Ig-like" evidence="3">
    <location>
        <begin position="321"/>
        <end position="386"/>
    </location>
</feature>
<dbReference type="Pfam" id="PF16403">
    <property type="entry name" value="Bact_surface_Ig-like"/>
    <property type="match status" value="1"/>
</dbReference>
<protein>
    <submittedName>
        <fullName evidence="4">Transglutaminase</fullName>
    </submittedName>
</protein>
<keyword evidence="1" id="KW-0472">Membrane</keyword>
<evidence type="ECO:0000313" key="5">
    <source>
        <dbReference type="Proteomes" id="UP000464314"/>
    </source>
</evidence>
<dbReference type="EMBL" id="CP048000">
    <property type="protein sequence ID" value="QHQ60138.1"/>
    <property type="molecule type" value="Genomic_DNA"/>
</dbReference>
<evidence type="ECO:0000259" key="2">
    <source>
        <dbReference type="Pfam" id="PF01841"/>
    </source>
</evidence>
<evidence type="ECO:0000313" key="4">
    <source>
        <dbReference type="EMBL" id="QHQ60138.1"/>
    </source>
</evidence>
<accession>A0A6P1TLG6</accession>
<reference evidence="4 5" key="1">
    <citation type="submission" date="2020-01" db="EMBL/GenBank/DDBJ databases">
        <title>Genome analysis of Anaerocolumna sp. CBA3638.</title>
        <authorList>
            <person name="Kim J."/>
            <person name="Roh S.W."/>
        </authorList>
    </citation>
    <scope>NUCLEOTIDE SEQUENCE [LARGE SCALE GENOMIC DNA]</scope>
    <source>
        <strain evidence="4 5">CBA3638</strain>
    </source>
</reference>
<dbReference type="InterPro" id="IPR013783">
    <property type="entry name" value="Ig-like_fold"/>
</dbReference>
<dbReference type="InterPro" id="IPR002931">
    <property type="entry name" value="Transglutaminase-like"/>
</dbReference>
<keyword evidence="1" id="KW-0812">Transmembrane</keyword>
<dbReference type="InterPro" id="IPR032179">
    <property type="entry name" value="Cry22Aa_Ig-like"/>
</dbReference>
<dbReference type="Pfam" id="PF01841">
    <property type="entry name" value="Transglut_core"/>
    <property type="match status" value="1"/>
</dbReference>
<feature type="domain" description="Transglutaminase-like" evidence="2">
    <location>
        <begin position="405"/>
        <end position="500"/>
    </location>
</feature>
<organism evidence="4 5">
    <name type="scientific">Anaerocolumna sedimenticola</name>
    <dbReference type="NCBI Taxonomy" id="2696063"/>
    <lineage>
        <taxon>Bacteria</taxon>
        <taxon>Bacillati</taxon>
        <taxon>Bacillota</taxon>
        <taxon>Clostridia</taxon>
        <taxon>Lachnospirales</taxon>
        <taxon>Lachnospiraceae</taxon>
        <taxon>Anaerocolumna</taxon>
    </lineage>
</organism>
<dbReference type="Gene3D" id="2.60.40.10">
    <property type="entry name" value="Immunoglobulins"/>
    <property type="match status" value="1"/>
</dbReference>
<name>A0A6P1TLG6_9FIRM</name>
<keyword evidence="5" id="KW-1185">Reference proteome</keyword>